<keyword evidence="3" id="KW-0998">Cell outer membrane</keyword>
<comment type="caution">
    <text evidence="4">The sequence shown here is derived from an EMBL/GenBank/DDBJ whole genome shotgun (WGS) entry which is preliminary data.</text>
</comment>
<evidence type="ECO:0000313" key="5">
    <source>
        <dbReference type="Proteomes" id="UP000239800"/>
    </source>
</evidence>
<keyword evidence="2" id="KW-0472">Membrane</keyword>
<dbReference type="OrthoDB" id="1453181at2"/>
<organism evidence="4 5">
    <name type="scientific">Aureitalea marina</name>
    <dbReference type="NCBI Taxonomy" id="930804"/>
    <lineage>
        <taxon>Bacteria</taxon>
        <taxon>Pseudomonadati</taxon>
        <taxon>Bacteroidota</taxon>
        <taxon>Flavobacteriia</taxon>
        <taxon>Flavobacteriales</taxon>
        <taxon>Flavobacteriaceae</taxon>
        <taxon>Aureitalea</taxon>
    </lineage>
</organism>
<dbReference type="SUPFAM" id="SSF56935">
    <property type="entry name" value="Porins"/>
    <property type="match status" value="1"/>
</dbReference>
<evidence type="ECO:0008006" key="6">
    <source>
        <dbReference type="Google" id="ProtNLM"/>
    </source>
</evidence>
<evidence type="ECO:0000256" key="2">
    <source>
        <dbReference type="ARBA" id="ARBA00023136"/>
    </source>
</evidence>
<name>A0A2S7KSL0_9FLAO</name>
<protein>
    <recommendedName>
        <fullName evidence="6">TonB-dependent receptor</fullName>
    </recommendedName>
</protein>
<dbReference type="InterPro" id="IPR036942">
    <property type="entry name" value="Beta-barrel_TonB_sf"/>
</dbReference>
<dbReference type="AlphaFoldDB" id="A0A2S7KSL0"/>
<evidence type="ECO:0000256" key="3">
    <source>
        <dbReference type="ARBA" id="ARBA00023237"/>
    </source>
</evidence>
<accession>A0A2S7KSL0</accession>
<reference evidence="4 5" key="1">
    <citation type="submission" date="2016-11" db="EMBL/GenBank/DDBJ databases">
        <title>Trade-off between light-utilization and light-protection in marine flavobacteria.</title>
        <authorList>
            <person name="Kumagai Y."/>
        </authorList>
    </citation>
    <scope>NUCLEOTIDE SEQUENCE [LARGE SCALE GENOMIC DNA]</scope>
    <source>
        <strain evidence="4 5">NBRC 107741</strain>
    </source>
</reference>
<gene>
    <name evidence="4" type="ORF">BST85_12440</name>
</gene>
<dbReference type="RefSeq" id="WP_104813560.1">
    <property type="nucleotide sequence ID" value="NZ_MQUB01000001.1"/>
</dbReference>
<dbReference type="Gene3D" id="2.40.170.20">
    <property type="entry name" value="TonB-dependent receptor, beta-barrel domain"/>
    <property type="match status" value="1"/>
</dbReference>
<dbReference type="GO" id="GO:0009279">
    <property type="term" value="C:cell outer membrane"/>
    <property type="evidence" value="ECO:0007669"/>
    <property type="project" value="UniProtKB-SubCell"/>
</dbReference>
<dbReference type="SUPFAM" id="SSF49464">
    <property type="entry name" value="Carboxypeptidase regulatory domain-like"/>
    <property type="match status" value="1"/>
</dbReference>
<dbReference type="InterPro" id="IPR008969">
    <property type="entry name" value="CarboxyPept-like_regulatory"/>
</dbReference>
<evidence type="ECO:0000313" key="4">
    <source>
        <dbReference type="EMBL" id="PQB05615.1"/>
    </source>
</evidence>
<dbReference type="EMBL" id="MQUB01000001">
    <property type="protein sequence ID" value="PQB05615.1"/>
    <property type="molecule type" value="Genomic_DNA"/>
</dbReference>
<keyword evidence="5" id="KW-1185">Reference proteome</keyword>
<dbReference type="Gene3D" id="2.60.40.1120">
    <property type="entry name" value="Carboxypeptidase-like, regulatory domain"/>
    <property type="match status" value="1"/>
</dbReference>
<evidence type="ECO:0000256" key="1">
    <source>
        <dbReference type="ARBA" id="ARBA00004442"/>
    </source>
</evidence>
<comment type="subcellular location">
    <subcellularLocation>
        <location evidence="1">Cell outer membrane</location>
    </subcellularLocation>
</comment>
<dbReference type="Proteomes" id="UP000239800">
    <property type="component" value="Unassembled WGS sequence"/>
</dbReference>
<sequence length="933" mass="104990">MTSSIMAQSVIIHGRVYEEHSMLPLQGVEVQFLDLELKVQTNTNGEFVFPPQSKMTGHRQLQFSLTGYRSLKLNMIVEDQDSIGLDPIIISVDINSVEDSSSIIELVADDVDRAGFESYTSPQLLSSSKDVFTRAAAYDFSATFFRQRGLGSRFRRVLINGQVMNDPVTGLANWSLWGGLNDGFRRQELFPHSRMSPYHNGSLAGVTSFQLDPMLYPKRTSVTASLSNRNYGSRIIGSYFSGLLRNNWSIGLVGSLRSGQGYFEGSAYQAYGVMLMASKQLTDRSSLVGWAAYTPTIRGLNSSLTNEVSQLKSKDYNPNWGWMGDRQRNSRERSVRMPLGQLSYRHGFGNGSDWAITLGYAHGYIGTTRIDYGGTQARVTTDGQTYFIGGGRNPRPDYYQNLPSYQLREAEPSPIDYQNALLSQSDFESNGQLDWEDIFSVNSSNALVGNNAVYIQSQDRQQTDRIWLSSQFNSAHLNHYNWRASLSILRSRDEFFAYVVDELLGHGFLDIDQFADAQEERLASEVAQSDLRNPNRIVRKGDKYKYNYVLNTNSATLDFWMSFRKRAWQVELGVNGGVARFQREGLYENGLFPGGNSLGKSDPISLSNFGLKLMGQYRLEGRHVIDLDFVGILETPPARSIFINPRQNNFLLTNLQNEKYLGLNLGYHLRYPGLKIDVSAYGLLRSDYNRTQYYFTEDIAGRGKDNAAFVQEELSGISSRHIGFEWGVEWEAMAGVSMRTAGSVGQFIYINNPEIFLHSEDFQGYQIGSGKSSLSGYHLPVGPQTAIQFGIDYRSEDFFWIGCSANYFARSFTGVSALARSSNFHLDYDGLPIVDYDPHIAKRILAQKKLPDFVIFNLVGGKSWLIDGVIVGVFVSLNNVLNHRYVTGARESSRYANYREAAKDLGRLYGPLFGIKSFPGMGTTYFLNIYLKR</sequence>
<proteinExistence type="predicted"/>